<feature type="compositionally biased region" description="Basic and acidic residues" evidence="8">
    <location>
        <begin position="7"/>
        <end position="19"/>
    </location>
</feature>
<dbReference type="GO" id="GO:0032968">
    <property type="term" value="P:positive regulation of transcription elongation by RNA polymerase II"/>
    <property type="evidence" value="ECO:0007669"/>
    <property type="project" value="InterPro"/>
</dbReference>
<dbReference type="OMA" id="FEEFYPW"/>
<evidence type="ECO:0000256" key="3">
    <source>
        <dbReference type="ARBA" id="ARBA00023015"/>
    </source>
</evidence>
<keyword evidence="4 7" id="KW-0238">DNA-binding</keyword>
<feature type="compositionally biased region" description="Basic and acidic residues" evidence="8">
    <location>
        <begin position="83"/>
        <end position="105"/>
    </location>
</feature>
<dbReference type="STRING" id="1245528.M3K0X9"/>
<evidence type="ECO:0000256" key="2">
    <source>
        <dbReference type="ARBA" id="ARBA00005249"/>
    </source>
</evidence>
<feature type="compositionally biased region" description="Basic and acidic residues" evidence="8">
    <location>
        <begin position="504"/>
        <end position="514"/>
    </location>
</feature>
<name>M3K0X9_CANMX</name>
<organism evidence="9 10">
    <name type="scientific">Candida maltosa (strain Xu316)</name>
    <name type="common">Yeast</name>
    <dbReference type="NCBI Taxonomy" id="1245528"/>
    <lineage>
        <taxon>Eukaryota</taxon>
        <taxon>Fungi</taxon>
        <taxon>Dikarya</taxon>
        <taxon>Ascomycota</taxon>
        <taxon>Saccharomycotina</taxon>
        <taxon>Pichiomycetes</taxon>
        <taxon>Debaryomycetaceae</taxon>
        <taxon>Candida/Lodderomyces clade</taxon>
        <taxon>Candida</taxon>
    </lineage>
</organism>
<gene>
    <name evidence="9" type="ORF">G210_1067</name>
</gene>
<comment type="caution">
    <text evidence="9">The sequence shown here is derived from an EMBL/GenBank/DDBJ whole genome shotgun (WGS) entry which is preliminary data.</text>
</comment>
<dbReference type="GO" id="GO:0016251">
    <property type="term" value="F:RNA polymerase II general transcription initiation factor activity"/>
    <property type="evidence" value="ECO:0007669"/>
    <property type="project" value="TreeGrafter"/>
</dbReference>
<evidence type="ECO:0000256" key="1">
    <source>
        <dbReference type="ARBA" id="ARBA00004123"/>
    </source>
</evidence>
<dbReference type="OrthoDB" id="76676at2759"/>
<comment type="function">
    <text evidence="7">TFIIF is a general transcription initiation factor that binds to RNA polymerase II and helps to recruit it to the initiation complex in collaboration with TFIIB. It promotes transcription elongation.</text>
</comment>
<feature type="region of interest" description="Disordered" evidence="8">
    <location>
        <begin position="291"/>
        <end position="323"/>
    </location>
</feature>
<dbReference type="Pfam" id="PF05793">
    <property type="entry name" value="TFIIF_alpha"/>
    <property type="match status" value="2"/>
</dbReference>
<dbReference type="SUPFAM" id="SSF50916">
    <property type="entry name" value="Rap30/74 interaction domains"/>
    <property type="match status" value="1"/>
</dbReference>
<dbReference type="GO" id="GO:0001096">
    <property type="term" value="F:TFIIF-class transcription factor complex binding"/>
    <property type="evidence" value="ECO:0007669"/>
    <property type="project" value="TreeGrafter"/>
</dbReference>
<evidence type="ECO:0000256" key="6">
    <source>
        <dbReference type="ARBA" id="ARBA00023242"/>
    </source>
</evidence>
<dbReference type="HOGENOM" id="CLU_020322_0_0_1"/>
<feature type="region of interest" description="Disordered" evidence="8">
    <location>
        <begin position="397"/>
        <end position="552"/>
    </location>
</feature>
<dbReference type="InterPro" id="IPR011039">
    <property type="entry name" value="TFIIF_interaction"/>
</dbReference>
<keyword evidence="5 7" id="KW-0804">Transcription</keyword>
<dbReference type="GO" id="GO:0005674">
    <property type="term" value="C:transcription factor TFIIF complex"/>
    <property type="evidence" value="ECO:0007669"/>
    <property type="project" value="TreeGrafter"/>
</dbReference>
<evidence type="ECO:0000313" key="9">
    <source>
        <dbReference type="EMBL" id="EMG48374.1"/>
    </source>
</evidence>
<feature type="region of interest" description="Disordered" evidence="8">
    <location>
        <begin position="76"/>
        <end position="161"/>
    </location>
</feature>
<evidence type="ECO:0000256" key="4">
    <source>
        <dbReference type="ARBA" id="ARBA00023125"/>
    </source>
</evidence>
<evidence type="ECO:0000256" key="8">
    <source>
        <dbReference type="SAM" id="MobiDB-lite"/>
    </source>
</evidence>
<dbReference type="PANTHER" id="PTHR13011">
    <property type="entry name" value="TFIIF-ALPHA"/>
    <property type="match status" value="1"/>
</dbReference>
<keyword evidence="10" id="KW-1185">Reference proteome</keyword>
<comment type="similarity">
    <text evidence="2 7">Belongs to the TFIIF alpha subunit family.</text>
</comment>
<evidence type="ECO:0000256" key="7">
    <source>
        <dbReference type="RuleBase" id="RU366044"/>
    </source>
</evidence>
<dbReference type="EMBL" id="AOGT01001135">
    <property type="protein sequence ID" value="EMG48374.1"/>
    <property type="molecule type" value="Genomic_DNA"/>
</dbReference>
<keyword evidence="3 7" id="KW-0805">Transcription regulation</keyword>
<feature type="compositionally biased region" description="Basic and acidic residues" evidence="8">
    <location>
        <begin position="112"/>
        <end position="138"/>
    </location>
</feature>
<sequence>MSQPEPQVKKEVVVKKEKSNTSSPTKQQEWQTIPLKSCTQEEINDVRFHIMKFATKQDVDIVKDFTKPVRLHRKDPRNMQFHLTREELDQRKREQEQAKLEKIKQEEEEGKSEEALQQEERRKKKEEIASKIAPEKPTNKNGTDLSQVAPDGGARKNRKNLFKRKTRQINLMDEGKRKLRYEEHYPWVIEDYDGKNVYVGNYEAGSTEQQHVLFVFDKDGFKMIPAEKVYRFTPRNRYATLTLEEAEAKMERNSSVPRWLMKHMEDRSISEGAPDQRFRYNSPAMNGSLIANAGGSGSGGRGRMRTVLGGSGSGNDRDSDHDDLDFEEEFADDEEAPIMDGDEEENKLSERKIKKEMLKAAHFDGQSDAEVDDDLNDLFETEKSRKVDKEGKKLRKVLNKREGGVYDSDDEDVLLPYLSKSDLESDEESEEEIQVKKEPGLEDSPTTTGSKRPREVSVKNINDGFVIIKAPQSFLTTMPPGEWNPQVRKRQTPEANASPRKKIKLDDKVKKEKSTSPTPGVGGGITSARATPQPSGSGSGAAPASNGSGAVDLNNAGPDNLLVTVKDVLDIVRDHPLTTKELLVGLKSRVSAHPDNKQRIISIVKQNLRLEAGKLVLKE</sequence>
<comment type="subcellular location">
    <subcellularLocation>
        <location evidence="1 7">Nucleus</location>
    </subcellularLocation>
</comment>
<dbReference type="InterPro" id="IPR008851">
    <property type="entry name" value="TFIIF-alpha"/>
</dbReference>
<feature type="compositionally biased region" description="Low complexity" evidence="8">
    <location>
        <begin position="530"/>
        <end position="550"/>
    </location>
</feature>
<dbReference type="PANTHER" id="PTHR13011:SF0">
    <property type="entry name" value="GENERAL TRANSCRIPTION FACTOR IIF SUBUNIT 1"/>
    <property type="match status" value="1"/>
</dbReference>
<evidence type="ECO:0000256" key="5">
    <source>
        <dbReference type="ARBA" id="ARBA00023163"/>
    </source>
</evidence>
<dbReference type="AlphaFoldDB" id="M3K0X9"/>
<dbReference type="GO" id="GO:0003677">
    <property type="term" value="F:DNA binding"/>
    <property type="evidence" value="ECO:0007669"/>
    <property type="project" value="UniProtKB-KW"/>
</dbReference>
<dbReference type="GO" id="GO:0006367">
    <property type="term" value="P:transcription initiation at RNA polymerase II promoter"/>
    <property type="evidence" value="ECO:0007669"/>
    <property type="project" value="InterPro"/>
</dbReference>
<accession>M3K0X9</accession>
<proteinExistence type="inferred from homology"/>
<dbReference type="eggNOG" id="KOG2393">
    <property type="taxonomic scope" value="Eukaryota"/>
</dbReference>
<feature type="compositionally biased region" description="Polar residues" evidence="8">
    <location>
        <begin position="20"/>
        <end position="30"/>
    </location>
</feature>
<reference evidence="9 10" key="1">
    <citation type="submission" date="2013-02" db="EMBL/GenBank/DDBJ databases">
        <title>Genome sequence of Candida maltosa Xu316, a potential industrial strain for xylitol and ethanol production.</title>
        <authorList>
            <person name="Yu J."/>
            <person name="Wang Q."/>
            <person name="Geng X."/>
            <person name="Bao W."/>
            <person name="He P."/>
            <person name="Cai J."/>
        </authorList>
    </citation>
    <scope>NUCLEOTIDE SEQUENCE [LARGE SCALE GENOMIC DNA]</scope>
    <source>
        <strain evidence="10">Xu316</strain>
    </source>
</reference>
<evidence type="ECO:0000313" key="10">
    <source>
        <dbReference type="Proteomes" id="UP000011777"/>
    </source>
</evidence>
<feature type="region of interest" description="Disordered" evidence="8">
    <location>
        <begin position="1"/>
        <end position="30"/>
    </location>
</feature>
<dbReference type="Proteomes" id="UP000011777">
    <property type="component" value="Unassembled WGS sequence"/>
</dbReference>
<protein>
    <recommendedName>
        <fullName evidence="7">Transcription initiation factor IIF subunit alpha</fullName>
    </recommendedName>
</protein>
<keyword evidence="6 7" id="KW-0539">Nucleus</keyword>